<feature type="region of interest" description="Disordered" evidence="1">
    <location>
        <begin position="1"/>
        <end position="52"/>
    </location>
</feature>
<keyword evidence="2" id="KW-0472">Membrane</keyword>
<evidence type="ECO:0000313" key="3">
    <source>
        <dbReference type="EMBL" id="QHT05397.1"/>
    </source>
</evidence>
<feature type="compositionally biased region" description="Basic and acidic residues" evidence="1">
    <location>
        <begin position="23"/>
        <end position="46"/>
    </location>
</feature>
<reference evidence="3" key="1">
    <citation type="journal article" date="2020" name="Nature">
        <title>Giant virus diversity and host interactions through global metagenomics.</title>
        <authorList>
            <person name="Schulz F."/>
            <person name="Roux S."/>
            <person name="Paez-Espino D."/>
            <person name="Jungbluth S."/>
            <person name="Walsh D.A."/>
            <person name="Denef V.J."/>
            <person name="McMahon K.D."/>
            <person name="Konstantinidis K.T."/>
            <person name="Eloe-Fadrosh E.A."/>
            <person name="Kyrpides N.C."/>
            <person name="Woyke T."/>
        </authorList>
    </citation>
    <scope>NUCLEOTIDE SEQUENCE</scope>
    <source>
        <strain evidence="3">GVMAG-M-3300021375-17</strain>
    </source>
</reference>
<feature type="transmembrane region" description="Helical" evidence="2">
    <location>
        <begin position="187"/>
        <end position="207"/>
    </location>
</feature>
<name>A0A6C0CME1_9ZZZZ</name>
<accession>A0A6C0CME1</accession>
<dbReference type="EMBL" id="MN739453">
    <property type="protein sequence ID" value="QHT05397.1"/>
    <property type="molecule type" value="Genomic_DNA"/>
</dbReference>
<sequence length="458" mass="54110">MSKETTYLKTNSDEDQCSEVFLDIEKGETKKSDSQNKEPKEPKEEENTSLSITNVYDQNDSKETDHFAHKLAMELEHIKNQQEAQKLKNSIKRNTENEDHYFSNSPLTMSLCSSHCHSDYEDSIDDGTDGSKKNAFKKLTYEEVEKSLNRHYTRESQISSEIDILLTYLKGQKHIFKQSSRITEQKFNFLMFPAIFITGTMTVVTPFATSIGWSGWAMSILNALLTVMITINNFMKWQAVAAIYMTMSNQYDKLGISVEMSRNQYMFVENFEERNKKILEKMRDTEKRIMDIQYNYNDIIVPYEIQLMNPVISHINIFSFIKKIENHKKSLIVKYKDIKNEIRYMMYKWEKEQQTYSEVHNFERNPDELDKMHRMLKTKEEVKLLLVQNSSSVVYSYIDNLFVREIQHSEHYYTYRSAGMYIIFRPKPMERFTCGNPVVDDYLNFIFTDGNEIKTSIL</sequence>
<feature type="compositionally biased region" description="Polar residues" evidence="1">
    <location>
        <begin position="1"/>
        <end position="10"/>
    </location>
</feature>
<keyword evidence="2" id="KW-1133">Transmembrane helix</keyword>
<organism evidence="3">
    <name type="scientific">viral metagenome</name>
    <dbReference type="NCBI Taxonomy" id="1070528"/>
    <lineage>
        <taxon>unclassified sequences</taxon>
        <taxon>metagenomes</taxon>
        <taxon>organismal metagenomes</taxon>
    </lineage>
</organism>
<dbReference type="AlphaFoldDB" id="A0A6C0CME1"/>
<proteinExistence type="predicted"/>
<evidence type="ECO:0000256" key="1">
    <source>
        <dbReference type="SAM" id="MobiDB-lite"/>
    </source>
</evidence>
<protein>
    <submittedName>
        <fullName evidence="3">Uncharacterized protein</fullName>
    </submittedName>
</protein>
<keyword evidence="2" id="KW-0812">Transmembrane</keyword>
<feature type="transmembrane region" description="Helical" evidence="2">
    <location>
        <begin position="213"/>
        <end position="235"/>
    </location>
</feature>
<evidence type="ECO:0000256" key="2">
    <source>
        <dbReference type="SAM" id="Phobius"/>
    </source>
</evidence>